<dbReference type="EMBL" id="NPDZ01000004">
    <property type="protein sequence ID" value="PJZ73615.1"/>
    <property type="molecule type" value="Genomic_DNA"/>
</dbReference>
<dbReference type="OrthoDB" id="9782395at2"/>
<dbReference type="EMBL" id="NPDY01000008">
    <property type="protein sequence ID" value="PJZ69628.1"/>
    <property type="molecule type" value="Genomic_DNA"/>
</dbReference>
<dbReference type="GO" id="GO:0000270">
    <property type="term" value="P:peptidoglycan metabolic process"/>
    <property type="evidence" value="ECO:0007669"/>
    <property type="project" value="TreeGrafter"/>
</dbReference>
<keyword evidence="1" id="KW-0812">Transmembrane</keyword>
<organism evidence="4 6">
    <name type="scientific">Leptospira perolatii</name>
    <dbReference type="NCBI Taxonomy" id="2023191"/>
    <lineage>
        <taxon>Bacteria</taxon>
        <taxon>Pseudomonadati</taxon>
        <taxon>Spirochaetota</taxon>
        <taxon>Spirochaetia</taxon>
        <taxon>Leptospirales</taxon>
        <taxon>Leptospiraceae</taxon>
        <taxon>Leptospira</taxon>
    </lineage>
</organism>
<reference evidence="5 6" key="1">
    <citation type="submission" date="2017-07" db="EMBL/GenBank/DDBJ databases">
        <title>Leptospira spp. isolated from tropical soils.</title>
        <authorList>
            <person name="Thibeaux R."/>
            <person name="Iraola G."/>
            <person name="Ferres I."/>
            <person name="Bierque E."/>
            <person name="Girault D."/>
            <person name="Soupe-Gilbert M.-E."/>
            <person name="Picardeau M."/>
            <person name="Goarant C."/>
        </authorList>
    </citation>
    <scope>NUCLEOTIDE SEQUENCE [LARGE SCALE GENOMIC DNA]</scope>
    <source>
        <strain evidence="4 6">FH1-B-B1</strain>
        <strain evidence="3 5">FH1-B-C1</strain>
    </source>
</reference>
<evidence type="ECO:0000313" key="4">
    <source>
        <dbReference type="EMBL" id="PJZ73615.1"/>
    </source>
</evidence>
<dbReference type="Proteomes" id="UP000231990">
    <property type="component" value="Unassembled WGS sequence"/>
</dbReference>
<dbReference type="Pfam" id="PF02698">
    <property type="entry name" value="DUF218"/>
    <property type="match status" value="1"/>
</dbReference>
<accession>A0A2M9ZNM5</accession>
<evidence type="ECO:0000313" key="5">
    <source>
        <dbReference type="Proteomes" id="UP000231962"/>
    </source>
</evidence>
<protein>
    <recommendedName>
        <fullName evidence="2">DUF218 domain-containing protein</fullName>
    </recommendedName>
</protein>
<feature type="domain" description="DUF218" evidence="2">
    <location>
        <begin position="81"/>
        <end position="247"/>
    </location>
</feature>
<dbReference type="InterPro" id="IPR051599">
    <property type="entry name" value="Cell_Envelope_Assoc"/>
</dbReference>
<evidence type="ECO:0000259" key="2">
    <source>
        <dbReference type="Pfam" id="PF02698"/>
    </source>
</evidence>
<proteinExistence type="predicted"/>
<dbReference type="InterPro" id="IPR003848">
    <property type="entry name" value="DUF218"/>
</dbReference>
<name>A0A2M9ZNM5_9LEPT</name>
<feature type="transmembrane region" description="Helical" evidence="1">
    <location>
        <begin position="12"/>
        <end position="33"/>
    </location>
</feature>
<dbReference type="PANTHER" id="PTHR30336:SF4">
    <property type="entry name" value="ENVELOPE BIOGENESIS FACTOR ELYC"/>
    <property type="match status" value="1"/>
</dbReference>
<comment type="caution">
    <text evidence="4">The sequence shown here is derived from an EMBL/GenBank/DDBJ whole genome shotgun (WGS) entry which is preliminary data.</text>
</comment>
<dbReference type="Proteomes" id="UP000231962">
    <property type="component" value="Unassembled WGS sequence"/>
</dbReference>
<keyword evidence="1" id="KW-0472">Membrane</keyword>
<dbReference type="GO" id="GO:0005886">
    <property type="term" value="C:plasma membrane"/>
    <property type="evidence" value="ECO:0007669"/>
    <property type="project" value="TreeGrafter"/>
</dbReference>
<dbReference type="InterPro" id="IPR014729">
    <property type="entry name" value="Rossmann-like_a/b/a_fold"/>
</dbReference>
<feature type="transmembrane region" description="Helical" evidence="1">
    <location>
        <begin position="40"/>
        <end position="62"/>
    </location>
</feature>
<dbReference type="PANTHER" id="PTHR30336">
    <property type="entry name" value="INNER MEMBRANE PROTEIN, PROBABLE PERMEASE"/>
    <property type="match status" value="1"/>
</dbReference>
<dbReference type="RefSeq" id="WP_100713911.1">
    <property type="nucleotide sequence ID" value="NZ_NPDY01000008.1"/>
</dbReference>
<keyword evidence="5" id="KW-1185">Reference proteome</keyword>
<dbReference type="CDD" id="cd06259">
    <property type="entry name" value="YdcF-like"/>
    <property type="match status" value="1"/>
</dbReference>
<dbReference type="AlphaFoldDB" id="A0A2M9ZNM5"/>
<gene>
    <name evidence="3" type="ORF">CH360_10130</name>
    <name evidence="4" type="ORF">CH373_08985</name>
</gene>
<evidence type="ECO:0000313" key="3">
    <source>
        <dbReference type="EMBL" id="PJZ69628.1"/>
    </source>
</evidence>
<dbReference type="GO" id="GO:0043164">
    <property type="term" value="P:Gram-negative-bacterium-type cell wall biogenesis"/>
    <property type="evidence" value="ECO:0007669"/>
    <property type="project" value="TreeGrafter"/>
</dbReference>
<keyword evidence="1" id="KW-1133">Transmembrane helix</keyword>
<sequence>MDTLFFSLSKLGGLILFPLPACLLFLLLVGVFLPKKKGKYLILAPTILLWICSTNSFSQWLIRGLEDEFPPVQMKELPKTDAILVLGGMVDNMALYPNRPELTASADRITDAVLLYKAGKSPRIVFTGGSGYLLFQTRTEAEDANRFLRSFGIPDHALVLESESRNTQENADLTKEIFAKNRWKSAILITSAFHMKRSLMVFENTGIKIHPWPTDYRSKLSLITLDSFIPSTISLENTTIAWKERIGIFVYGLRKRISTFLPLRFRFPWSKD</sequence>
<evidence type="ECO:0000256" key="1">
    <source>
        <dbReference type="SAM" id="Phobius"/>
    </source>
</evidence>
<evidence type="ECO:0000313" key="6">
    <source>
        <dbReference type="Proteomes" id="UP000231990"/>
    </source>
</evidence>
<dbReference type="Gene3D" id="3.40.50.620">
    <property type="entry name" value="HUPs"/>
    <property type="match status" value="1"/>
</dbReference>